<organism evidence="9 10">
    <name type="scientific">Cerrena zonata</name>
    <dbReference type="NCBI Taxonomy" id="2478898"/>
    <lineage>
        <taxon>Eukaryota</taxon>
        <taxon>Fungi</taxon>
        <taxon>Dikarya</taxon>
        <taxon>Basidiomycota</taxon>
        <taxon>Agaricomycotina</taxon>
        <taxon>Agaricomycetes</taxon>
        <taxon>Polyporales</taxon>
        <taxon>Cerrenaceae</taxon>
        <taxon>Cerrena</taxon>
    </lineage>
</organism>
<dbReference type="GO" id="GO:0000122">
    <property type="term" value="P:negative regulation of transcription by RNA polymerase II"/>
    <property type="evidence" value="ECO:0007669"/>
    <property type="project" value="TreeGrafter"/>
</dbReference>
<dbReference type="InterPro" id="IPR026591">
    <property type="entry name" value="Sirtuin_cat_small_dom_sf"/>
</dbReference>
<dbReference type="PROSITE" id="PS50305">
    <property type="entry name" value="SIRTUIN"/>
    <property type="match status" value="1"/>
</dbReference>
<dbReference type="Pfam" id="PF02146">
    <property type="entry name" value="SIR2"/>
    <property type="match status" value="1"/>
</dbReference>
<dbReference type="Gene3D" id="3.30.1600.10">
    <property type="entry name" value="SIR2/SIRT2 'Small Domain"/>
    <property type="match status" value="1"/>
</dbReference>
<proteinExistence type="inferred from homology"/>
<keyword evidence="4" id="KW-0520">NAD</keyword>
<keyword evidence="5" id="KW-0496">Mitochondrion</keyword>
<evidence type="ECO:0000256" key="6">
    <source>
        <dbReference type="PROSITE-ProRule" id="PRU00236"/>
    </source>
</evidence>
<accession>A0AAW0GAC8</accession>
<dbReference type="SUPFAM" id="SSF52467">
    <property type="entry name" value="DHS-like NAD/FAD-binding domain"/>
    <property type="match status" value="1"/>
</dbReference>
<feature type="region of interest" description="Disordered" evidence="7">
    <location>
        <begin position="153"/>
        <end position="173"/>
    </location>
</feature>
<feature type="compositionally biased region" description="Low complexity" evidence="7">
    <location>
        <begin position="358"/>
        <end position="386"/>
    </location>
</feature>
<feature type="compositionally biased region" description="Basic and acidic residues" evidence="7">
    <location>
        <begin position="486"/>
        <end position="500"/>
    </location>
</feature>
<evidence type="ECO:0000313" key="9">
    <source>
        <dbReference type="EMBL" id="KAK7690578.1"/>
    </source>
</evidence>
<comment type="subcellular location">
    <subcellularLocation>
        <location evidence="1">Mitochondrion</location>
    </subcellularLocation>
</comment>
<dbReference type="GO" id="GO:0031508">
    <property type="term" value="P:pericentric heterochromatin formation"/>
    <property type="evidence" value="ECO:0007669"/>
    <property type="project" value="TreeGrafter"/>
</dbReference>
<keyword evidence="10" id="KW-1185">Reference proteome</keyword>
<reference evidence="9 10" key="1">
    <citation type="submission" date="2022-09" db="EMBL/GenBank/DDBJ databases">
        <authorList>
            <person name="Palmer J.M."/>
        </authorList>
    </citation>
    <scope>NUCLEOTIDE SEQUENCE [LARGE SCALE GENOMIC DNA]</scope>
    <source>
        <strain evidence="9 10">DSM 7382</strain>
    </source>
</reference>
<gene>
    <name evidence="9" type="ORF">QCA50_005676</name>
</gene>
<dbReference type="GO" id="GO:0005739">
    <property type="term" value="C:mitochondrion"/>
    <property type="evidence" value="ECO:0007669"/>
    <property type="project" value="UniProtKB-SubCell"/>
</dbReference>
<evidence type="ECO:0000259" key="8">
    <source>
        <dbReference type="PROSITE" id="PS50305"/>
    </source>
</evidence>
<dbReference type="GO" id="GO:1990414">
    <property type="term" value="P:replication-born double-strand break repair via sister chromatid exchange"/>
    <property type="evidence" value="ECO:0007669"/>
    <property type="project" value="TreeGrafter"/>
</dbReference>
<evidence type="ECO:0000256" key="4">
    <source>
        <dbReference type="ARBA" id="ARBA00023027"/>
    </source>
</evidence>
<feature type="compositionally biased region" description="Low complexity" evidence="7">
    <location>
        <begin position="568"/>
        <end position="583"/>
    </location>
</feature>
<dbReference type="PANTHER" id="PTHR11085:SF15">
    <property type="entry name" value="NAD-DEPENDENT HISTONE DEACETYLASE HST4"/>
    <property type="match status" value="1"/>
</dbReference>
<comment type="caution">
    <text evidence="9">The sequence shown here is derived from an EMBL/GenBank/DDBJ whole genome shotgun (WGS) entry which is preliminary data.</text>
</comment>
<dbReference type="InterPro" id="IPR029035">
    <property type="entry name" value="DHS-like_NAD/FAD-binding_dom"/>
</dbReference>
<dbReference type="GO" id="GO:0031934">
    <property type="term" value="C:mating-type region heterochromatin"/>
    <property type="evidence" value="ECO:0007669"/>
    <property type="project" value="TreeGrafter"/>
</dbReference>
<evidence type="ECO:0000256" key="1">
    <source>
        <dbReference type="ARBA" id="ARBA00004173"/>
    </source>
</evidence>
<evidence type="ECO:0000256" key="3">
    <source>
        <dbReference type="ARBA" id="ARBA00022679"/>
    </source>
</evidence>
<comment type="similarity">
    <text evidence="2">Belongs to the sirtuin family. Class I subfamily.</text>
</comment>
<dbReference type="PANTHER" id="PTHR11085">
    <property type="entry name" value="NAD-DEPENDENT PROTEIN DEACYLASE SIRTUIN-5, MITOCHONDRIAL-RELATED"/>
    <property type="match status" value="1"/>
</dbReference>
<feature type="compositionally biased region" description="Acidic residues" evidence="7">
    <location>
        <begin position="637"/>
        <end position="649"/>
    </location>
</feature>
<dbReference type="GO" id="GO:0070403">
    <property type="term" value="F:NAD+ binding"/>
    <property type="evidence" value="ECO:0007669"/>
    <property type="project" value="InterPro"/>
</dbReference>
<comment type="caution">
    <text evidence="6">Lacks conserved residue(s) required for the propagation of feature annotation.</text>
</comment>
<evidence type="ECO:0000256" key="2">
    <source>
        <dbReference type="ARBA" id="ARBA00006924"/>
    </source>
</evidence>
<feature type="compositionally biased region" description="Polar residues" evidence="7">
    <location>
        <begin position="553"/>
        <end position="562"/>
    </location>
</feature>
<feature type="region of interest" description="Disordered" evidence="7">
    <location>
        <begin position="1"/>
        <end position="22"/>
    </location>
</feature>
<feature type="region of interest" description="Disordered" evidence="7">
    <location>
        <begin position="460"/>
        <end position="704"/>
    </location>
</feature>
<evidence type="ECO:0000256" key="7">
    <source>
        <dbReference type="SAM" id="MobiDB-lite"/>
    </source>
</evidence>
<protein>
    <recommendedName>
        <fullName evidence="8">Deacetylase sirtuin-type domain-containing protein</fullName>
    </recommendedName>
</protein>
<evidence type="ECO:0000313" key="10">
    <source>
        <dbReference type="Proteomes" id="UP001385951"/>
    </source>
</evidence>
<feature type="compositionally biased region" description="Basic and acidic residues" evidence="7">
    <location>
        <begin position="460"/>
        <end position="478"/>
    </location>
</feature>
<evidence type="ECO:0000256" key="5">
    <source>
        <dbReference type="ARBA" id="ARBA00023128"/>
    </source>
</evidence>
<dbReference type="GO" id="GO:0017136">
    <property type="term" value="F:histone deacetylase activity, NAD-dependent"/>
    <property type="evidence" value="ECO:0007669"/>
    <property type="project" value="TreeGrafter"/>
</dbReference>
<feature type="domain" description="Deacetylase sirtuin-type" evidence="8">
    <location>
        <begin position="24"/>
        <end position="437"/>
    </location>
</feature>
<dbReference type="GO" id="GO:0006282">
    <property type="term" value="P:regulation of DNA repair"/>
    <property type="evidence" value="ECO:0007669"/>
    <property type="project" value="TreeGrafter"/>
</dbReference>
<feature type="region of interest" description="Disordered" evidence="7">
    <location>
        <begin position="346"/>
        <end position="392"/>
    </location>
</feature>
<dbReference type="Gene3D" id="3.40.50.1220">
    <property type="entry name" value="TPP-binding domain"/>
    <property type="match status" value="2"/>
</dbReference>
<dbReference type="AlphaFoldDB" id="A0AAW0GAC8"/>
<dbReference type="InterPro" id="IPR003000">
    <property type="entry name" value="Sirtuin"/>
</dbReference>
<name>A0AAW0GAC8_9APHY</name>
<dbReference type="EMBL" id="JASBNA010000006">
    <property type="protein sequence ID" value="KAK7690578.1"/>
    <property type="molecule type" value="Genomic_DNA"/>
</dbReference>
<keyword evidence="3" id="KW-0808">Transferase</keyword>
<dbReference type="Proteomes" id="UP001385951">
    <property type="component" value="Unassembled WGS sequence"/>
</dbReference>
<dbReference type="InterPro" id="IPR050134">
    <property type="entry name" value="NAD-dep_sirtuin_deacylases"/>
</dbReference>
<dbReference type="GO" id="GO:0005634">
    <property type="term" value="C:nucleus"/>
    <property type="evidence" value="ECO:0007669"/>
    <property type="project" value="TreeGrafter"/>
</dbReference>
<sequence>MPTTYVPLEPSSPFPSSPSFLTPSSDPEAHLKKVIKSILRAKHIAVVCGAGISVQAGIPDFRSQDGLFQSLKKDNPTLSSGKDLFDASVFNSEATTSLFCQMIAQLSELSKSATPTAFHNLLRTLDDRGRLLRVYTQNIDALEHKTGLTFGVPELDGGKPAKPRSSKGKAGYPNIETTVNAIDTSLEPQDNLLSANLDLTSDTPPLNIPSTSRLPTPPLETPRCIPLHGTLQSMHCQLCLHSFPLLPYLSSLASGYPPHCPECTAVEKTRQLVGKRSRGIGKLRPSVVLYNEMHKDGEEVGEVVRKDLVGLGSKGKGKTRAGADLLLVVGTSLRVPGTKRIVREFSKAVRSRDNPTNTGASGSESSGSASKSSTGLITPTPSPRRTPSMDDESPIRTIYLNLDFPVPTREWEGVFDIWVGGDAQSFARLVEQEIETEEREKVLAAQRKLDAAEARRKIKEAKERKKAKAESLKIENNKSKGKGKKKADVKGRGKGKETKKTVNSRKRKTIASNSVTRLNKQRKETGPLTITLPARRARTGIPEVVVKPRAFVSSHQPIQLQSYPEMPSSPLTPISSSSSPSSWSRRERSMSCTGYPSPPPSQRQTQSALSPAQGRPDCVFGPLSDSDSDVGMRQEDTEMDREDESESEEAQVKEHILAEPDSPSPSIPSFSPIRRVVTPPISQNYVDEAHQYGLRSPFPTSAIR</sequence>
<dbReference type="InterPro" id="IPR026590">
    <property type="entry name" value="Ssirtuin_cat_dom"/>
</dbReference>